<gene>
    <name evidence="9" type="ORF">HDA33_002119</name>
</gene>
<keyword evidence="10" id="KW-1185">Reference proteome</keyword>
<name>A0A7W9N0Z8_9MICC</name>
<dbReference type="Proteomes" id="UP000567246">
    <property type="component" value="Unassembled WGS sequence"/>
</dbReference>
<comment type="similarity">
    <text evidence="6">Belongs to the ABC-4 integral membrane protein family.</text>
</comment>
<dbReference type="AlphaFoldDB" id="A0A7W9N0Z8"/>
<feature type="transmembrane region" description="Helical" evidence="7">
    <location>
        <begin position="333"/>
        <end position="357"/>
    </location>
</feature>
<evidence type="ECO:0000256" key="1">
    <source>
        <dbReference type="ARBA" id="ARBA00004651"/>
    </source>
</evidence>
<keyword evidence="3 7" id="KW-0812">Transmembrane</keyword>
<evidence type="ECO:0000256" key="3">
    <source>
        <dbReference type="ARBA" id="ARBA00022692"/>
    </source>
</evidence>
<evidence type="ECO:0000259" key="8">
    <source>
        <dbReference type="Pfam" id="PF02687"/>
    </source>
</evidence>
<comment type="caution">
    <text evidence="9">The sequence shown here is derived from an EMBL/GenBank/DDBJ whole genome shotgun (WGS) entry which is preliminary data.</text>
</comment>
<evidence type="ECO:0000256" key="5">
    <source>
        <dbReference type="ARBA" id="ARBA00023136"/>
    </source>
</evidence>
<feature type="transmembrane region" description="Helical" evidence="7">
    <location>
        <begin position="277"/>
        <end position="306"/>
    </location>
</feature>
<organism evidence="9 10">
    <name type="scientific">Micrococcus endophyticus</name>
    <dbReference type="NCBI Taxonomy" id="455343"/>
    <lineage>
        <taxon>Bacteria</taxon>
        <taxon>Bacillati</taxon>
        <taxon>Actinomycetota</taxon>
        <taxon>Actinomycetes</taxon>
        <taxon>Micrococcales</taxon>
        <taxon>Micrococcaceae</taxon>
        <taxon>Micrococcus</taxon>
    </lineage>
</organism>
<reference evidence="9 10" key="1">
    <citation type="submission" date="2020-08" db="EMBL/GenBank/DDBJ databases">
        <title>Sequencing the genomes of 1000 actinobacteria strains.</title>
        <authorList>
            <person name="Klenk H.-P."/>
        </authorList>
    </citation>
    <scope>NUCLEOTIDE SEQUENCE [LARGE SCALE GENOMIC DNA]</scope>
    <source>
        <strain evidence="9 10">DSM 17945</strain>
    </source>
</reference>
<dbReference type="GO" id="GO:0022857">
    <property type="term" value="F:transmembrane transporter activity"/>
    <property type="evidence" value="ECO:0007669"/>
    <property type="project" value="TreeGrafter"/>
</dbReference>
<evidence type="ECO:0000256" key="7">
    <source>
        <dbReference type="SAM" id="Phobius"/>
    </source>
</evidence>
<evidence type="ECO:0000256" key="2">
    <source>
        <dbReference type="ARBA" id="ARBA00022475"/>
    </source>
</evidence>
<feature type="transmembrane region" description="Helical" evidence="7">
    <location>
        <begin position="770"/>
        <end position="796"/>
    </location>
</feature>
<dbReference type="Pfam" id="PF02687">
    <property type="entry name" value="FtsX"/>
    <property type="match status" value="2"/>
</dbReference>
<feature type="domain" description="ABC3 transporter permease C-terminal" evidence="8">
    <location>
        <begin position="285"/>
        <end position="404"/>
    </location>
</feature>
<protein>
    <submittedName>
        <fullName evidence="9">Putative ABC transport system permease protein</fullName>
    </submittedName>
</protein>
<dbReference type="PANTHER" id="PTHR30572:SF4">
    <property type="entry name" value="ABC TRANSPORTER PERMEASE YTRF"/>
    <property type="match status" value="1"/>
</dbReference>
<feature type="transmembrane region" description="Helical" evidence="7">
    <location>
        <begin position="377"/>
        <end position="400"/>
    </location>
</feature>
<dbReference type="PANTHER" id="PTHR30572">
    <property type="entry name" value="MEMBRANE COMPONENT OF TRANSPORTER-RELATED"/>
    <property type="match status" value="1"/>
</dbReference>
<accession>A0A7W9N0Z8</accession>
<feature type="transmembrane region" description="Helical" evidence="7">
    <location>
        <begin position="456"/>
        <end position="481"/>
    </location>
</feature>
<dbReference type="EMBL" id="JACHMW010000001">
    <property type="protein sequence ID" value="MBB5849555.1"/>
    <property type="molecule type" value="Genomic_DNA"/>
</dbReference>
<feature type="domain" description="ABC3 transporter permease C-terminal" evidence="8">
    <location>
        <begin position="728"/>
        <end position="852"/>
    </location>
</feature>
<evidence type="ECO:0000256" key="4">
    <source>
        <dbReference type="ARBA" id="ARBA00022989"/>
    </source>
</evidence>
<feature type="transmembrane region" description="Helical" evidence="7">
    <location>
        <begin position="502"/>
        <end position="520"/>
    </location>
</feature>
<feature type="transmembrane region" description="Helical" evidence="7">
    <location>
        <begin position="16"/>
        <end position="36"/>
    </location>
</feature>
<feature type="transmembrane region" description="Helical" evidence="7">
    <location>
        <begin position="421"/>
        <end position="444"/>
    </location>
</feature>
<evidence type="ECO:0000313" key="9">
    <source>
        <dbReference type="EMBL" id="MBB5849555.1"/>
    </source>
</evidence>
<keyword evidence="4 7" id="KW-1133">Transmembrane helix</keyword>
<feature type="transmembrane region" description="Helical" evidence="7">
    <location>
        <begin position="720"/>
        <end position="749"/>
    </location>
</feature>
<evidence type="ECO:0000313" key="10">
    <source>
        <dbReference type="Proteomes" id="UP000567246"/>
    </source>
</evidence>
<evidence type="ECO:0000256" key="6">
    <source>
        <dbReference type="ARBA" id="ARBA00038076"/>
    </source>
</evidence>
<dbReference type="RefSeq" id="WP_184173171.1">
    <property type="nucleotide sequence ID" value="NZ_BAABAG010000017.1"/>
</dbReference>
<dbReference type="GO" id="GO:0005886">
    <property type="term" value="C:plasma membrane"/>
    <property type="evidence" value="ECO:0007669"/>
    <property type="project" value="UniProtKB-SubCell"/>
</dbReference>
<dbReference type="InterPro" id="IPR003838">
    <property type="entry name" value="ABC3_permease_C"/>
</dbReference>
<comment type="subcellular location">
    <subcellularLocation>
        <location evidence="1">Cell membrane</location>
        <topology evidence="1">Multi-pass membrane protein</topology>
    </subcellularLocation>
</comment>
<keyword evidence="5 7" id="KW-0472">Membrane</keyword>
<feature type="transmembrane region" description="Helical" evidence="7">
    <location>
        <begin position="822"/>
        <end position="842"/>
    </location>
</feature>
<keyword evidence="2" id="KW-1003">Cell membrane</keyword>
<proteinExistence type="inferred from homology"/>
<sequence length="859" mass="85492">MWTVALSQLRAQPRRYVSLVLAILIGTMFLAASFLVSASAQATLRTTLGNTYSAADLVVLPEPGVHADEDPTAAFPGLAGTPAEPGALGRVDGVEEAYATQFTWAGGSAGGTEFTATLLPVPGDASLLPVTLTEGAFPAADDARGVTLDTGTAERTGVAVGDEIALTGAPGAGAGGETATVVGLTTRSPDPTLSSGAQIWAAAPVIAAVNPPQDGEAGGSGAYSPHVLLRLADGADRDAVADAAAAVLAQEGVAANVTTPDEAVRDTLADAGGGTDVFGWVLGGFAALALLVTALVIGNTFQVLVAQRTRDLALQRTLGSTAGQVRGSVLTEAVVVGLVGSVLGVALAVVGMLAGVAFVRSAFDFPTLTFGMDPAGLAITVVVGVLVTLVAALSPAVAATRVSPLQALRPREEVTVASRVGVVRTVVGAVLAVGGTALMLWGAFRPEPLTAVGGGALSFIGVLLLATLFVPAAVRGAAVLARPAGVPGRLAGLNATRHRSRTAATAAALLVGTTLVALFLTGGRTAQEQTALALDTAYPVDLVLSLPADGDAARAAEAVAARDDVAAVALALPVGATENGSPVLATPGADLRKVVAELPDGEDGLGDPGTAFVPGWVDEDTVTATVAGTEQTFSAVRAGDLSSGVYVEADSLRAAGWDGSPVATEGVEVPGQLLVALAGDVPVDRLQALSEDITAAAGEGASIIDGGAPTRAVYAQVIDVMLWIVVGLLAVSVLIALIGVANTLSLSVIERTRENALLRALGLPRGGLRGMIAIESVLIAAVAALLGCVLGVFYGWAGSQLILGELVETVGRGGTVLPTIPWLELALVVGVAAVAGLAASLLPARRAARLSPVAGLATV</sequence>
<dbReference type="InterPro" id="IPR050250">
    <property type="entry name" value="Macrolide_Exporter_MacB"/>
</dbReference>